<dbReference type="SMART" id="SM00100">
    <property type="entry name" value="cNMP"/>
    <property type="match status" value="1"/>
</dbReference>
<comment type="caution">
    <text evidence="6">The sequence shown here is derived from an EMBL/GenBank/DDBJ whole genome shotgun (WGS) entry which is preliminary data.</text>
</comment>
<gene>
    <name evidence="6" type="ORF">DRB17_04560</name>
</gene>
<dbReference type="InterPro" id="IPR014710">
    <property type="entry name" value="RmlC-like_jellyroll"/>
</dbReference>
<keyword evidence="1" id="KW-0805">Transcription regulation</keyword>
<sequence>MEVRDMSIRATMDPRQLGTVSLFEGLDDRGLERVLQAASIRKVAAGQAIFEQEDAADTVFVMVAGHAKVAKRGADGQETVIGFINPWEMMGCVAVCGGTGYPGTATAVEDSWLLAWSRATIERLMDEHSRIARNALSTISGRLQSMQTRLHEVSNERVERRIAHTLRRLADASGRDTRQGREIAFPITRQDLAEMTGTTLHTVSRTLSAWHQQGIVESARQRIIVRDASALERIAESE</sequence>
<accession>A0A369TCL4</accession>
<dbReference type="Proteomes" id="UP000253941">
    <property type="component" value="Unassembled WGS sequence"/>
</dbReference>
<dbReference type="SUPFAM" id="SSF51206">
    <property type="entry name" value="cAMP-binding domain-like"/>
    <property type="match status" value="1"/>
</dbReference>
<evidence type="ECO:0000259" key="5">
    <source>
        <dbReference type="PROSITE" id="PS51063"/>
    </source>
</evidence>
<proteinExistence type="predicted"/>
<dbReference type="PROSITE" id="PS51063">
    <property type="entry name" value="HTH_CRP_2"/>
    <property type="match status" value="1"/>
</dbReference>
<keyword evidence="7" id="KW-1185">Reference proteome</keyword>
<protein>
    <submittedName>
        <fullName evidence="6">Crp/Fnr family transcriptional regulator</fullName>
    </submittedName>
</protein>
<dbReference type="GO" id="GO:0003677">
    <property type="term" value="F:DNA binding"/>
    <property type="evidence" value="ECO:0007669"/>
    <property type="project" value="UniProtKB-KW"/>
</dbReference>
<evidence type="ECO:0000256" key="3">
    <source>
        <dbReference type="ARBA" id="ARBA00023163"/>
    </source>
</evidence>
<dbReference type="PANTHER" id="PTHR24567:SF28">
    <property type="entry name" value="LISTERIOLYSIN REGULATORY PROTEIN"/>
    <property type="match status" value="1"/>
</dbReference>
<dbReference type="Gene3D" id="1.10.10.10">
    <property type="entry name" value="Winged helix-like DNA-binding domain superfamily/Winged helix DNA-binding domain"/>
    <property type="match status" value="1"/>
</dbReference>
<organism evidence="6 7">
    <name type="scientific">Ferruginivarius sediminum</name>
    <dbReference type="NCBI Taxonomy" id="2661937"/>
    <lineage>
        <taxon>Bacteria</taxon>
        <taxon>Pseudomonadati</taxon>
        <taxon>Pseudomonadota</taxon>
        <taxon>Alphaproteobacteria</taxon>
        <taxon>Rhodospirillales</taxon>
        <taxon>Rhodospirillaceae</taxon>
        <taxon>Ferruginivarius</taxon>
    </lineage>
</organism>
<evidence type="ECO:0000256" key="1">
    <source>
        <dbReference type="ARBA" id="ARBA00023015"/>
    </source>
</evidence>
<feature type="domain" description="Cyclic nucleotide-binding" evidence="4">
    <location>
        <begin position="22"/>
        <end position="142"/>
    </location>
</feature>
<keyword evidence="2" id="KW-0238">DNA-binding</keyword>
<evidence type="ECO:0000313" key="6">
    <source>
        <dbReference type="EMBL" id="RDD63049.1"/>
    </source>
</evidence>
<evidence type="ECO:0000256" key="2">
    <source>
        <dbReference type="ARBA" id="ARBA00023125"/>
    </source>
</evidence>
<dbReference type="PRINTS" id="PR00034">
    <property type="entry name" value="HTHCRP"/>
</dbReference>
<dbReference type="CDD" id="cd00038">
    <property type="entry name" value="CAP_ED"/>
    <property type="match status" value="1"/>
</dbReference>
<name>A0A369TCL4_9PROT</name>
<dbReference type="InterPro" id="IPR012318">
    <property type="entry name" value="HTH_CRP"/>
</dbReference>
<dbReference type="InterPro" id="IPR018490">
    <property type="entry name" value="cNMP-bd_dom_sf"/>
</dbReference>
<evidence type="ECO:0000259" key="4">
    <source>
        <dbReference type="PROSITE" id="PS50042"/>
    </source>
</evidence>
<feature type="domain" description="HTH crp-type" evidence="5">
    <location>
        <begin position="156"/>
        <end position="229"/>
    </location>
</feature>
<reference evidence="6 7" key="1">
    <citation type="submission" date="2018-07" db="EMBL/GenBank/DDBJ databases">
        <title>Venubactetium sediminum gen. nov., sp. nov., isolated from a marine solar saltern.</title>
        <authorList>
            <person name="Wang S."/>
        </authorList>
    </citation>
    <scope>NUCLEOTIDE SEQUENCE [LARGE SCALE GENOMIC DNA]</scope>
    <source>
        <strain evidence="6 7">WD2A32</strain>
    </source>
</reference>
<dbReference type="SUPFAM" id="SSF46785">
    <property type="entry name" value="Winged helix' DNA-binding domain"/>
    <property type="match status" value="1"/>
</dbReference>
<dbReference type="AlphaFoldDB" id="A0A369TCL4"/>
<evidence type="ECO:0000313" key="7">
    <source>
        <dbReference type="Proteomes" id="UP000253941"/>
    </source>
</evidence>
<dbReference type="SMART" id="SM00419">
    <property type="entry name" value="HTH_CRP"/>
    <property type="match status" value="1"/>
</dbReference>
<dbReference type="GO" id="GO:0005829">
    <property type="term" value="C:cytosol"/>
    <property type="evidence" value="ECO:0007669"/>
    <property type="project" value="TreeGrafter"/>
</dbReference>
<dbReference type="EMBL" id="QPMH01000003">
    <property type="protein sequence ID" value="RDD63049.1"/>
    <property type="molecule type" value="Genomic_DNA"/>
</dbReference>
<dbReference type="PROSITE" id="PS50042">
    <property type="entry name" value="CNMP_BINDING_3"/>
    <property type="match status" value="1"/>
</dbReference>
<dbReference type="Pfam" id="PF00027">
    <property type="entry name" value="cNMP_binding"/>
    <property type="match status" value="1"/>
</dbReference>
<dbReference type="Pfam" id="PF13545">
    <property type="entry name" value="HTH_Crp_2"/>
    <property type="match status" value="1"/>
</dbReference>
<dbReference type="Gene3D" id="2.60.120.10">
    <property type="entry name" value="Jelly Rolls"/>
    <property type="match status" value="1"/>
</dbReference>
<keyword evidence="3" id="KW-0804">Transcription</keyword>
<dbReference type="GO" id="GO:0003700">
    <property type="term" value="F:DNA-binding transcription factor activity"/>
    <property type="evidence" value="ECO:0007669"/>
    <property type="project" value="TreeGrafter"/>
</dbReference>
<dbReference type="InterPro" id="IPR050397">
    <property type="entry name" value="Env_Response_Regulators"/>
</dbReference>
<dbReference type="InterPro" id="IPR036390">
    <property type="entry name" value="WH_DNA-bd_sf"/>
</dbReference>
<dbReference type="InterPro" id="IPR036388">
    <property type="entry name" value="WH-like_DNA-bd_sf"/>
</dbReference>
<dbReference type="PANTHER" id="PTHR24567">
    <property type="entry name" value="CRP FAMILY TRANSCRIPTIONAL REGULATORY PROTEIN"/>
    <property type="match status" value="1"/>
</dbReference>
<dbReference type="InterPro" id="IPR000595">
    <property type="entry name" value="cNMP-bd_dom"/>
</dbReference>
<dbReference type="CDD" id="cd00092">
    <property type="entry name" value="HTH_CRP"/>
    <property type="match status" value="1"/>
</dbReference>